<protein>
    <submittedName>
        <fullName evidence="1">Uncharacterized protein</fullName>
    </submittedName>
</protein>
<reference evidence="1" key="1">
    <citation type="journal article" date="2020" name="Stud. Mycol.">
        <title>101 Dothideomycetes genomes: a test case for predicting lifestyles and emergence of pathogens.</title>
        <authorList>
            <person name="Haridas S."/>
            <person name="Albert R."/>
            <person name="Binder M."/>
            <person name="Bloem J."/>
            <person name="Labutti K."/>
            <person name="Salamov A."/>
            <person name="Andreopoulos B."/>
            <person name="Baker S."/>
            <person name="Barry K."/>
            <person name="Bills G."/>
            <person name="Bluhm B."/>
            <person name="Cannon C."/>
            <person name="Castanera R."/>
            <person name="Culley D."/>
            <person name="Daum C."/>
            <person name="Ezra D."/>
            <person name="Gonzalez J."/>
            <person name="Henrissat B."/>
            <person name="Kuo A."/>
            <person name="Liang C."/>
            <person name="Lipzen A."/>
            <person name="Lutzoni F."/>
            <person name="Magnuson J."/>
            <person name="Mondo S."/>
            <person name="Nolan M."/>
            <person name="Ohm R."/>
            <person name="Pangilinan J."/>
            <person name="Park H.-J."/>
            <person name="Ramirez L."/>
            <person name="Alfaro M."/>
            <person name="Sun H."/>
            <person name="Tritt A."/>
            <person name="Yoshinaga Y."/>
            <person name="Zwiers L.-H."/>
            <person name="Turgeon B."/>
            <person name="Goodwin S."/>
            <person name="Spatafora J."/>
            <person name="Crous P."/>
            <person name="Grigoriev I."/>
        </authorList>
    </citation>
    <scope>NUCLEOTIDE SEQUENCE</scope>
    <source>
        <strain evidence="1">ATCC 200398</strain>
    </source>
</reference>
<evidence type="ECO:0000313" key="2">
    <source>
        <dbReference type="Proteomes" id="UP000799755"/>
    </source>
</evidence>
<evidence type="ECO:0000313" key="1">
    <source>
        <dbReference type="EMBL" id="KAF2469830.1"/>
    </source>
</evidence>
<sequence>MVPWLLRFANPINQALWHLIYTKKYDPASNPYVTPVNARKEVRREYIALAAVQSTMEFSDFLIGPKAKKGVDVPSAQFHVKDNPICGDVRSTNTWLTHIAIAKLENEYCRIRLLRNLLVVNSDPSRKFTICENQNQQMKDVVISSCTKFTTHPTTYCTFFHFEFFQKGLGSKISNPRRYVFAIGIGIFSDVAACFCYFKIISQPEVKLLRLQNACWIKSENFHEHANLPLP</sequence>
<proteinExistence type="predicted"/>
<comment type="caution">
    <text evidence="1">The sequence shown here is derived from an EMBL/GenBank/DDBJ whole genome shotgun (WGS) entry which is preliminary data.</text>
</comment>
<organism evidence="1 2">
    <name type="scientific">Lindgomyces ingoldianus</name>
    <dbReference type="NCBI Taxonomy" id="673940"/>
    <lineage>
        <taxon>Eukaryota</taxon>
        <taxon>Fungi</taxon>
        <taxon>Dikarya</taxon>
        <taxon>Ascomycota</taxon>
        <taxon>Pezizomycotina</taxon>
        <taxon>Dothideomycetes</taxon>
        <taxon>Pleosporomycetidae</taxon>
        <taxon>Pleosporales</taxon>
        <taxon>Lindgomycetaceae</taxon>
        <taxon>Lindgomyces</taxon>
    </lineage>
</organism>
<dbReference type="EMBL" id="MU003510">
    <property type="protein sequence ID" value="KAF2469830.1"/>
    <property type="molecule type" value="Genomic_DNA"/>
</dbReference>
<dbReference type="Proteomes" id="UP000799755">
    <property type="component" value="Unassembled WGS sequence"/>
</dbReference>
<accession>A0ACB6QSH2</accession>
<name>A0ACB6QSH2_9PLEO</name>
<gene>
    <name evidence="1" type="ORF">BDR25DRAFT_356077</name>
</gene>
<keyword evidence="2" id="KW-1185">Reference proteome</keyword>